<protein>
    <recommendedName>
        <fullName evidence="4">Sulfotransferase</fullName>
    </recommendedName>
</protein>
<proteinExistence type="predicted"/>
<evidence type="ECO:0000256" key="1">
    <source>
        <dbReference type="SAM" id="MobiDB-lite"/>
    </source>
</evidence>
<feature type="compositionally biased region" description="Low complexity" evidence="1">
    <location>
        <begin position="40"/>
        <end position="56"/>
    </location>
</feature>
<feature type="region of interest" description="Disordered" evidence="1">
    <location>
        <begin position="1"/>
        <end position="66"/>
    </location>
</feature>
<dbReference type="Gene3D" id="3.40.50.300">
    <property type="entry name" value="P-loop containing nucleotide triphosphate hydrolases"/>
    <property type="match status" value="1"/>
</dbReference>
<evidence type="ECO:0000313" key="2">
    <source>
        <dbReference type="EMBL" id="KAK4495587.1"/>
    </source>
</evidence>
<dbReference type="PANTHER" id="PTHR36978:SF4">
    <property type="entry name" value="P-LOOP CONTAINING NUCLEOSIDE TRIPHOSPHATE HYDROLASE PROTEIN"/>
    <property type="match status" value="1"/>
</dbReference>
<accession>A0ABR0E2E7</accession>
<dbReference type="SUPFAM" id="SSF52540">
    <property type="entry name" value="P-loop containing nucleoside triphosphate hydrolases"/>
    <property type="match status" value="1"/>
</dbReference>
<reference evidence="2 3" key="1">
    <citation type="journal article" date="2023" name="G3 (Bethesda)">
        <title>A chromosome-level genome assembly of Zasmidium syzygii isolated from banana leaves.</title>
        <authorList>
            <person name="van Westerhoven A.C."/>
            <person name="Mehrabi R."/>
            <person name="Talebi R."/>
            <person name="Steentjes M.B.F."/>
            <person name="Corcolon B."/>
            <person name="Chong P.A."/>
            <person name="Kema G.H.J."/>
            <person name="Seidl M.F."/>
        </authorList>
    </citation>
    <scope>NUCLEOTIDE SEQUENCE [LARGE SCALE GENOMIC DNA]</scope>
    <source>
        <strain evidence="2 3">P124</strain>
    </source>
</reference>
<dbReference type="EMBL" id="JAXOVC010000011">
    <property type="protein sequence ID" value="KAK4495587.1"/>
    <property type="molecule type" value="Genomic_DNA"/>
</dbReference>
<organism evidence="2 3">
    <name type="scientific">Zasmidium cellare</name>
    <name type="common">Wine cellar mold</name>
    <name type="synonym">Racodium cellare</name>
    <dbReference type="NCBI Taxonomy" id="395010"/>
    <lineage>
        <taxon>Eukaryota</taxon>
        <taxon>Fungi</taxon>
        <taxon>Dikarya</taxon>
        <taxon>Ascomycota</taxon>
        <taxon>Pezizomycotina</taxon>
        <taxon>Dothideomycetes</taxon>
        <taxon>Dothideomycetidae</taxon>
        <taxon>Mycosphaerellales</taxon>
        <taxon>Mycosphaerellaceae</taxon>
        <taxon>Zasmidium</taxon>
    </lineage>
</organism>
<dbReference type="InterPro" id="IPR027417">
    <property type="entry name" value="P-loop_NTPase"/>
</dbReference>
<name>A0ABR0E2E7_ZASCE</name>
<comment type="caution">
    <text evidence="2">The sequence shown here is derived from an EMBL/GenBank/DDBJ whole genome shotgun (WGS) entry which is preliminary data.</text>
</comment>
<dbReference type="PANTHER" id="PTHR36978">
    <property type="entry name" value="P-LOOP CONTAINING NUCLEOTIDE TRIPHOSPHATE HYDROLASE"/>
    <property type="match status" value="1"/>
</dbReference>
<dbReference type="Pfam" id="PF17784">
    <property type="entry name" value="Sulfotransfer_4"/>
    <property type="match status" value="1"/>
</dbReference>
<keyword evidence="3" id="KW-1185">Reference proteome</keyword>
<sequence length="255" mass="29079">MVERPSTGTSHSIDPSRPSEATEASVRSASTLTELPALDAAANSTTTAESNNVSASRQRRRSRHKNSEGLLHRITKYDAVGDLPGFAFVDELVAYYPQARFILTDRNVDSWARAMRASCFVEVGSWAWFLRGCWDGQYVRPLRRLLLLWIRKFCRFDFGDGLREAYFDHVQHCLKVVPKEKLLILRFGEQSDWHDLCEFLGKDVPETPYPVVDDELVLLDQRQQWDPHWRMALGKLCAFALGAALTASLCWCIIE</sequence>
<gene>
    <name evidence="2" type="ORF">PRZ48_012855</name>
</gene>
<dbReference type="InterPro" id="IPR040632">
    <property type="entry name" value="Sulfotransfer_4"/>
</dbReference>
<evidence type="ECO:0000313" key="3">
    <source>
        <dbReference type="Proteomes" id="UP001305779"/>
    </source>
</evidence>
<dbReference type="Proteomes" id="UP001305779">
    <property type="component" value="Unassembled WGS sequence"/>
</dbReference>
<feature type="compositionally biased region" description="Polar residues" evidence="1">
    <location>
        <begin position="1"/>
        <end position="13"/>
    </location>
</feature>
<evidence type="ECO:0008006" key="4">
    <source>
        <dbReference type="Google" id="ProtNLM"/>
    </source>
</evidence>